<feature type="transmembrane region" description="Helical" evidence="1">
    <location>
        <begin position="36"/>
        <end position="56"/>
    </location>
</feature>
<feature type="transmembrane region" description="Helical" evidence="1">
    <location>
        <begin position="68"/>
        <end position="84"/>
    </location>
</feature>
<keyword evidence="1 2" id="KW-0812">Transmembrane</keyword>
<sequence>MSNMKLLISNQYGAIVMALLPFFYGMLLSHPVWAHAFLLISWFSLYLMSYPFLNLFKGKNIKQYQKWTLIYGAATLVFALPALFYNWQILYFIVAMLPFVCVNIYYIKQKDERNLLNDLAGIAIFALAGMGAYYFSERTFDMKIWWVAIYPSLFFIGTIIYVKSMMRERKNRKYLRASILFHSFLSAYFAGTGQFYLALAFFVGWVRAIYLPSKKLSVKQVGLTEFLITAIFFILLLLGTLTG</sequence>
<keyword evidence="1" id="KW-1133">Transmembrane helix</keyword>
<dbReference type="STRING" id="758.GCA_000730685_00094"/>
<evidence type="ECO:0000313" key="3">
    <source>
        <dbReference type="Proteomes" id="UP000278733"/>
    </source>
</evidence>
<accession>A0A3S5ES92</accession>
<organism evidence="2 3">
    <name type="scientific">Rodentibacter pneumotropicus</name>
    <dbReference type="NCBI Taxonomy" id="758"/>
    <lineage>
        <taxon>Bacteria</taxon>
        <taxon>Pseudomonadati</taxon>
        <taxon>Pseudomonadota</taxon>
        <taxon>Gammaproteobacteria</taxon>
        <taxon>Pasteurellales</taxon>
        <taxon>Pasteurellaceae</taxon>
        <taxon>Rodentibacter</taxon>
    </lineage>
</organism>
<dbReference type="EMBL" id="LR134405">
    <property type="protein sequence ID" value="VEH67435.1"/>
    <property type="molecule type" value="Genomic_DNA"/>
</dbReference>
<keyword evidence="1" id="KW-0472">Membrane</keyword>
<name>A0A3S5ES92_9PAST</name>
<feature type="transmembrane region" description="Helical" evidence="1">
    <location>
        <begin position="195"/>
        <end position="211"/>
    </location>
</feature>
<dbReference type="AlphaFoldDB" id="A0A3S5ES92"/>
<protein>
    <submittedName>
        <fullName evidence="2">Transmembrane protein</fullName>
    </submittedName>
</protein>
<dbReference type="Pfam" id="PF14256">
    <property type="entry name" value="YwiC"/>
    <property type="match status" value="1"/>
</dbReference>
<feature type="transmembrane region" description="Helical" evidence="1">
    <location>
        <begin position="119"/>
        <end position="136"/>
    </location>
</feature>
<feature type="transmembrane region" description="Helical" evidence="1">
    <location>
        <begin position="12"/>
        <end position="30"/>
    </location>
</feature>
<proteinExistence type="predicted"/>
<feature type="transmembrane region" description="Helical" evidence="1">
    <location>
        <begin position="90"/>
        <end position="107"/>
    </location>
</feature>
<gene>
    <name evidence="2" type="ORF">NCTC8284_02621</name>
</gene>
<dbReference type="Proteomes" id="UP000278733">
    <property type="component" value="Chromosome"/>
</dbReference>
<dbReference type="KEGG" id="rpne:NCTC8284_02621"/>
<evidence type="ECO:0000256" key="1">
    <source>
        <dbReference type="SAM" id="Phobius"/>
    </source>
</evidence>
<dbReference type="InterPro" id="IPR025576">
    <property type="entry name" value="YwiC"/>
</dbReference>
<feature type="transmembrane region" description="Helical" evidence="1">
    <location>
        <begin position="223"/>
        <end position="241"/>
    </location>
</feature>
<evidence type="ECO:0000313" key="2">
    <source>
        <dbReference type="EMBL" id="VEH67435.1"/>
    </source>
</evidence>
<reference evidence="2 3" key="1">
    <citation type="submission" date="2018-12" db="EMBL/GenBank/DDBJ databases">
        <authorList>
            <consortium name="Pathogen Informatics"/>
        </authorList>
    </citation>
    <scope>NUCLEOTIDE SEQUENCE [LARGE SCALE GENOMIC DNA]</scope>
    <source>
        <strain evidence="2 3">NCTC8284</strain>
    </source>
</reference>
<feature type="transmembrane region" description="Helical" evidence="1">
    <location>
        <begin position="142"/>
        <end position="162"/>
    </location>
</feature>